<dbReference type="RefSeq" id="WP_013968570.1">
    <property type="nucleotide sequence ID" value="NC_015732.1"/>
</dbReference>
<organism evidence="1 2">
    <name type="scientific">Gracilinema caldarium (strain ATCC 51460 / DSM 7334 / H1)</name>
    <name type="common">Treponema caldarium</name>
    <dbReference type="NCBI Taxonomy" id="744872"/>
    <lineage>
        <taxon>Bacteria</taxon>
        <taxon>Pseudomonadati</taxon>
        <taxon>Spirochaetota</taxon>
        <taxon>Spirochaetia</taxon>
        <taxon>Spirochaetales</taxon>
        <taxon>Breznakiellaceae</taxon>
        <taxon>Gracilinema</taxon>
    </lineage>
</organism>
<evidence type="ECO:0000313" key="1">
    <source>
        <dbReference type="EMBL" id="AEJ19259.1"/>
    </source>
</evidence>
<dbReference type="EMBL" id="CP002868">
    <property type="protein sequence ID" value="AEJ19259.1"/>
    <property type="molecule type" value="Genomic_DNA"/>
</dbReference>
<evidence type="ECO:0000313" key="2">
    <source>
        <dbReference type="Proteomes" id="UP000000503"/>
    </source>
</evidence>
<dbReference type="STRING" id="744872.Spica_1113"/>
<reference evidence="2" key="1">
    <citation type="journal article" date="2013" name="Stand. Genomic Sci.">
        <title>Genome sequence of the thermophilic fresh-water bacterium Spirochaeta caldaria type strain (H1(T)), reclassification of Spirochaeta caldaria, Spirochaeta stenostrepta, and Spirochaeta zuelzerae in the genus Treponema as Treponema caldaria comb. nov., Treponema stenostrepta comb. nov., and Treponema zuelzerae comb. nov., and emendation of the genus Treponema.</title>
        <authorList>
            <person name="Abt B."/>
            <person name="Goker M."/>
            <person name="Scheuner C."/>
            <person name="Han C."/>
            <person name="Lu M."/>
            <person name="Misra M."/>
            <person name="Lapidus A."/>
            <person name="Nolan M."/>
            <person name="Lucas S."/>
            <person name="Hammon N."/>
            <person name="Deshpande S."/>
            <person name="Cheng J.F."/>
            <person name="Tapia R."/>
            <person name="Goodwin L.A."/>
            <person name="Pitluck S."/>
            <person name="Liolios K."/>
            <person name="Pagani I."/>
            <person name="Ivanova N."/>
            <person name="Mavromatis K."/>
            <person name="Mikhailova N."/>
            <person name="Huntemann M."/>
            <person name="Pati A."/>
            <person name="Chen A."/>
            <person name="Palaniappan K."/>
            <person name="Land M."/>
            <person name="Hauser L."/>
            <person name="Jeffries C.D."/>
            <person name="Rohde M."/>
            <person name="Spring S."/>
            <person name="Gronow S."/>
            <person name="Detter J.C."/>
            <person name="Bristow J."/>
            <person name="Eisen J.A."/>
            <person name="Markowitz V."/>
            <person name="Hugenholtz P."/>
            <person name="Kyrpides N.C."/>
            <person name="Woyke T."/>
            <person name="Klenk H.P."/>
        </authorList>
    </citation>
    <scope>NUCLEOTIDE SEQUENCE</scope>
    <source>
        <strain evidence="2">ATCC 51460 / DSM 7334 / H1</strain>
    </source>
</reference>
<gene>
    <name evidence="1" type="ordered locus">Spica_1113</name>
</gene>
<protein>
    <submittedName>
        <fullName evidence="1">Uncharacterized protein</fullName>
    </submittedName>
</protein>
<keyword evidence="2" id="KW-1185">Reference proteome</keyword>
<dbReference type="Proteomes" id="UP000000503">
    <property type="component" value="Chromosome"/>
</dbReference>
<dbReference type="HOGENOM" id="CLU_2977926_0_0_12"/>
<dbReference type="KEGG" id="scd:Spica_1113"/>
<proteinExistence type="predicted"/>
<name>F8EZ28_GRAC1</name>
<dbReference type="AlphaFoldDB" id="F8EZ28"/>
<accession>F8EZ28</accession>
<sequence>MDDRCDARLPMDDLCDAGLSMVNHLDDGLPMDDLCDVRFYRLSVDSALNFKKNIDKTS</sequence>